<dbReference type="InterPro" id="IPR017871">
    <property type="entry name" value="ABC_transporter-like_CS"/>
</dbReference>
<evidence type="ECO:0000256" key="2">
    <source>
        <dbReference type="ARBA" id="ARBA00007577"/>
    </source>
</evidence>
<evidence type="ECO:0008006" key="17">
    <source>
        <dbReference type="Google" id="ProtNLM"/>
    </source>
</evidence>
<accession>A0AAD2A6Q5</accession>
<feature type="transmembrane region" description="Helical" evidence="12">
    <location>
        <begin position="21"/>
        <end position="47"/>
    </location>
</feature>
<name>A0AAD2A6Q5_9LAMI</name>
<dbReference type="PANTHER" id="PTHR45136">
    <property type="entry name" value="ABC TRANSPORTER DOMAIN-CONTAINING PROTEIN"/>
    <property type="match status" value="1"/>
</dbReference>
<dbReference type="InterPro" id="IPR036640">
    <property type="entry name" value="ABC1_TM_sf"/>
</dbReference>
<evidence type="ECO:0000259" key="13">
    <source>
        <dbReference type="PROSITE" id="PS50893"/>
    </source>
</evidence>
<feature type="domain" description="ABC transmembrane type-1" evidence="14">
    <location>
        <begin position="674"/>
        <end position="961"/>
    </location>
</feature>
<keyword evidence="16" id="KW-1185">Reference proteome</keyword>
<feature type="transmembrane region" description="Helical" evidence="12">
    <location>
        <begin position="794"/>
        <end position="814"/>
    </location>
</feature>
<evidence type="ECO:0000256" key="1">
    <source>
        <dbReference type="ARBA" id="ARBA00004651"/>
    </source>
</evidence>
<dbReference type="SUPFAM" id="SSF52540">
    <property type="entry name" value="P-loop containing nucleoside triphosphate hydrolases"/>
    <property type="match status" value="2"/>
</dbReference>
<feature type="transmembrane region" description="Helical" evidence="12">
    <location>
        <begin position="89"/>
        <end position="108"/>
    </location>
</feature>
<comment type="similarity">
    <text evidence="2">Belongs to the ABC transporter superfamily. ABCB family. Multidrug resistance exporter (TC 3.A.1.201) subfamily.</text>
</comment>
<evidence type="ECO:0000256" key="9">
    <source>
        <dbReference type="ARBA" id="ARBA00023136"/>
    </source>
</evidence>
<dbReference type="PROSITE" id="PS50929">
    <property type="entry name" value="ABC_TM1F"/>
    <property type="match status" value="2"/>
</dbReference>
<dbReference type="FunFam" id="1.20.1560.10:FF:000126">
    <property type="entry name" value="Putative ABC transporter B family member 8"/>
    <property type="match status" value="1"/>
</dbReference>
<dbReference type="CDD" id="cd03249">
    <property type="entry name" value="ABC_MTABC3_MDL1_MDL2"/>
    <property type="match status" value="2"/>
</dbReference>
<feature type="transmembrane region" description="Helical" evidence="12">
    <location>
        <begin position="267"/>
        <end position="289"/>
    </location>
</feature>
<dbReference type="Gene3D" id="1.20.1560.10">
    <property type="entry name" value="ABC transporter type 1, transmembrane domain"/>
    <property type="match status" value="1"/>
</dbReference>
<keyword evidence="3" id="KW-0813">Transport</keyword>
<evidence type="ECO:0000256" key="11">
    <source>
        <dbReference type="SAM" id="MobiDB-lite"/>
    </source>
</evidence>
<evidence type="ECO:0000256" key="5">
    <source>
        <dbReference type="ARBA" id="ARBA00022737"/>
    </source>
</evidence>
<dbReference type="GO" id="GO:0005524">
    <property type="term" value="F:ATP binding"/>
    <property type="evidence" value="ECO:0007669"/>
    <property type="project" value="UniProtKB-KW"/>
</dbReference>
<feature type="transmembrane region" description="Helical" evidence="12">
    <location>
        <begin position="680"/>
        <end position="704"/>
    </location>
</feature>
<dbReference type="Gene3D" id="3.40.50.300">
    <property type="entry name" value="P-loop containing nucleotide triphosphate hydrolases"/>
    <property type="match status" value="2"/>
</dbReference>
<evidence type="ECO:0000313" key="15">
    <source>
        <dbReference type="EMBL" id="CAI9782552.1"/>
    </source>
</evidence>
<gene>
    <name evidence="15" type="ORF">FPE_LOCUS29982</name>
</gene>
<feature type="compositionally biased region" description="Low complexity" evidence="11">
    <location>
        <begin position="619"/>
        <end position="643"/>
    </location>
</feature>
<feature type="transmembrane region" description="Helical" evidence="12">
    <location>
        <begin position="897"/>
        <end position="920"/>
    </location>
</feature>
<protein>
    <recommendedName>
        <fullName evidence="17">ABC transporter B family member 8</fullName>
    </recommendedName>
</protein>
<keyword evidence="5" id="KW-0677">Repeat</keyword>
<feature type="domain" description="ABC transporter" evidence="13">
    <location>
        <begin position="999"/>
        <end position="1235"/>
    </location>
</feature>
<dbReference type="GO" id="GO:0005886">
    <property type="term" value="C:plasma membrane"/>
    <property type="evidence" value="ECO:0007669"/>
    <property type="project" value="UniProtKB-SubCell"/>
</dbReference>
<feature type="domain" description="ABC transporter" evidence="13">
    <location>
        <begin position="365"/>
        <end position="601"/>
    </location>
</feature>
<dbReference type="InterPro" id="IPR003593">
    <property type="entry name" value="AAA+_ATPase"/>
</dbReference>
<feature type="transmembrane region" description="Helical" evidence="12">
    <location>
        <begin position="167"/>
        <end position="186"/>
    </location>
</feature>
<sequence>MCSSQAAKQLKERGEMARNRRTLFFIIFRYADWLDILLVLMGTFGAIGDGLLPNCLLVYVSKLFNSLGGYNTKQNQENFMNGVEKCSLYFVYLGLAVTAVAFMEGYCWSKTSERQVLKIRYKYLEAVLRQEVGFFDSQEATTSEIINSISKETCLIQEVLSEKVPKFLMNLSAFVSGLVFSAYFSWRLSLVAFPTVLLLIIPGMIYGKYLLYLSKKSFNEYSKANSIVEQALSSIRTVYSFTAERSILEKYSIVLDRTKILGMKQGIAKGLAVGSTGLSFAIWALLAWYGSQLIMHKGESGGKIYAAGLAFVMGGLSLGVALPEVKYFTEASVAASKMFHRIDRIPEIDGEETKGLVLGKIRGELEFEHVQFTYPSRPDTFVLKDFDLKIEAGKTVALVGASGSGKSTAIALVQRFYDANSGAVRIDGVNVKTLQLKWLRQQMGLVSQEHALFGTSVKQNIMFGKFEATMDEVVGAAMAANAHNFIRQLPEGYETKVGEQGALLSGGQKQRIAIARAIIRNPVILLLDEATSALDSESETLVQNALDQASMGRTTLVIAHKLSTIKNADLIAVVSGGSIVETGTHNDLIERNGHYAKLAKLQRQFSSINQEQNAEAQVSSAARSSSGSKSTAKSSPSLSLSPLPITNNPQPVSYPSPSFSRLLSLNSPEWKQGLIGSLSAVAFGAIQPVYALTIGGMISAFFSHSHEEMRTRIEKYALIFTVLCFVSITVNICQHYNFAYMGECLTRRIRLKMLEKILTFETAWFDEEQNSSAVLCSRLSNEASMVKSLVADRVSLLIQTASAVIISMIMGLVIAWKLALVMIAVQPLTILCFYTRKVLISTMTSNFIKKQNQSTHIAAEAVYNHRIVTSFGSMENVLQIFDQAQDEPRKEARKKSWLAGIGIGSAQGLTFMCWALDFWYGGKLVNNGDISAGDVFMTFFILVSTGKVIAEAGSMTSDLAKGSAAIASIFTIMDRQSLIPGSYTAGDSGIKLEKMTGGLQMKRVDFAYPGRPDMLVLRDFCLDVKAGTSIGLVGKSGCGKSTVIALIQRFYDVDRGSVKVDSVDVRTLDINWYRKHTALVSQEPVIYSGSIRENVMFGKFDASETEVVEAARAANAHEFISSLKNGYDTECGERGVQLSGGQKQRIAIARAIMRNPNILLLDEATSALDVQSEQLVQEALDNIMVGRTTVVVAHRLNTVKNLDSIAVVMDGKVIECGNYSQLKNKRGAFFNLAKFQAT</sequence>
<feature type="transmembrane region" description="Helical" evidence="12">
    <location>
        <begin position="304"/>
        <end position="322"/>
    </location>
</feature>
<reference evidence="15" key="1">
    <citation type="submission" date="2023-05" db="EMBL/GenBank/DDBJ databases">
        <authorList>
            <person name="Huff M."/>
        </authorList>
    </citation>
    <scope>NUCLEOTIDE SEQUENCE</scope>
</reference>
<organism evidence="15 16">
    <name type="scientific">Fraxinus pennsylvanica</name>
    <dbReference type="NCBI Taxonomy" id="56036"/>
    <lineage>
        <taxon>Eukaryota</taxon>
        <taxon>Viridiplantae</taxon>
        <taxon>Streptophyta</taxon>
        <taxon>Embryophyta</taxon>
        <taxon>Tracheophyta</taxon>
        <taxon>Spermatophyta</taxon>
        <taxon>Magnoliopsida</taxon>
        <taxon>eudicotyledons</taxon>
        <taxon>Gunneridae</taxon>
        <taxon>Pentapetalae</taxon>
        <taxon>asterids</taxon>
        <taxon>lamiids</taxon>
        <taxon>Lamiales</taxon>
        <taxon>Oleaceae</taxon>
        <taxon>Oleeae</taxon>
        <taxon>Fraxinus</taxon>
    </lineage>
</organism>
<evidence type="ECO:0000256" key="3">
    <source>
        <dbReference type="ARBA" id="ARBA00022448"/>
    </source>
</evidence>
<evidence type="ECO:0000256" key="10">
    <source>
        <dbReference type="ARBA" id="ARBA00023180"/>
    </source>
</evidence>
<proteinExistence type="inferred from homology"/>
<dbReference type="EMBL" id="OU503054">
    <property type="protein sequence ID" value="CAI9782552.1"/>
    <property type="molecule type" value="Genomic_DNA"/>
</dbReference>
<dbReference type="SMART" id="SM00382">
    <property type="entry name" value="AAA"/>
    <property type="match status" value="2"/>
</dbReference>
<dbReference type="Proteomes" id="UP000834106">
    <property type="component" value="Chromosome 19"/>
</dbReference>
<keyword evidence="4 12" id="KW-0812">Transmembrane</keyword>
<dbReference type="AlphaFoldDB" id="A0AAD2A6Q5"/>
<keyword evidence="7" id="KW-0067">ATP-binding</keyword>
<keyword evidence="8 12" id="KW-1133">Transmembrane helix</keyword>
<evidence type="ECO:0000256" key="8">
    <source>
        <dbReference type="ARBA" id="ARBA00022989"/>
    </source>
</evidence>
<feature type="transmembrane region" description="Helical" evidence="12">
    <location>
        <begin position="716"/>
        <end position="740"/>
    </location>
</feature>
<feature type="transmembrane region" description="Helical" evidence="12">
    <location>
        <begin position="192"/>
        <end position="213"/>
    </location>
</feature>
<dbReference type="CDD" id="cd18578">
    <property type="entry name" value="ABC_6TM_Pgp_ABCB1_D2_like"/>
    <property type="match status" value="1"/>
</dbReference>
<dbReference type="Pfam" id="PF00005">
    <property type="entry name" value="ABC_tran"/>
    <property type="match status" value="2"/>
</dbReference>
<feature type="transmembrane region" description="Helical" evidence="12">
    <location>
        <begin position="820"/>
        <end position="839"/>
    </location>
</feature>
<dbReference type="CDD" id="cd18577">
    <property type="entry name" value="ABC_6TM_Pgp_ABCB1_D1_like"/>
    <property type="match status" value="1"/>
</dbReference>
<evidence type="ECO:0000256" key="7">
    <source>
        <dbReference type="ARBA" id="ARBA00022840"/>
    </source>
</evidence>
<evidence type="ECO:0000256" key="4">
    <source>
        <dbReference type="ARBA" id="ARBA00022692"/>
    </source>
</evidence>
<evidence type="ECO:0000256" key="6">
    <source>
        <dbReference type="ARBA" id="ARBA00022741"/>
    </source>
</evidence>
<keyword evidence="6" id="KW-0547">Nucleotide-binding</keyword>
<keyword evidence="10" id="KW-0325">Glycoprotein</keyword>
<comment type="subcellular location">
    <subcellularLocation>
        <location evidence="1">Cell membrane</location>
        <topology evidence="1">Multi-pass membrane protein</topology>
    </subcellularLocation>
</comment>
<keyword evidence="9 12" id="KW-0472">Membrane</keyword>
<evidence type="ECO:0000313" key="16">
    <source>
        <dbReference type="Proteomes" id="UP000834106"/>
    </source>
</evidence>
<evidence type="ECO:0000259" key="14">
    <source>
        <dbReference type="PROSITE" id="PS50929"/>
    </source>
</evidence>
<dbReference type="PROSITE" id="PS00211">
    <property type="entry name" value="ABC_TRANSPORTER_1"/>
    <property type="match status" value="2"/>
</dbReference>
<evidence type="ECO:0000256" key="12">
    <source>
        <dbReference type="SAM" id="Phobius"/>
    </source>
</evidence>
<dbReference type="InterPro" id="IPR003439">
    <property type="entry name" value="ABC_transporter-like_ATP-bd"/>
</dbReference>
<dbReference type="Pfam" id="PF00664">
    <property type="entry name" value="ABC_membrane"/>
    <property type="match status" value="2"/>
</dbReference>
<dbReference type="GO" id="GO:0016887">
    <property type="term" value="F:ATP hydrolysis activity"/>
    <property type="evidence" value="ECO:0007669"/>
    <property type="project" value="InterPro"/>
</dbReference>
<dbReference type="InterPro" id="IPR011527">
    <property type="entry name" value="ABC1_TM_dom"/>
</dbReference>
<feature type="region of interest" description="Disordered" evidence="11">
    <location>
        <begin position="612"/>
        <end position="643"/>
    </location>
</feature>
<dbReference type="InterPro" id="IPR027417">
    <property type="entry name" value="P-loop_NTPase"/>
</dbReference>
<dbReference type="FunFam" id="3.40.50.300:FF:000205">
    <property type="entry name" value="ABC transporter B family member 4"/>
    <property type="match status" value="1"/>
</dbReference>
<feature type="domain" description="ABC transmembrane type-1" evidence="14">
    <location>
        <begin position="36"/>
        <end position="330"/>
    </location>
</feature>
<dbReference type="FunFam" id="1.20.1560.10:FF:000029">
    <property type="entry name" value="ABC transporter B family member 1"/>
    <property type="match status" value="1"/>
</dbReference>
<dbReference type="FunFam" id="3.40.50.300:FF:001234">
    <property type="entry name" value="ABC multidrug transporter SitT"/>
    <property type="match status" value="1"/>
</dbReference>
<dbReference type="SUPFAM" id="SSF90123">
    <property type="entry name" value="ABC transporter transmembrane region"/>
    <property type="match status" value="2"/>
</dbReference>
<dbReference type="GO" id="GO:0140359">
    <property type="term" value="F:ABC-type transporter activity"/>
    <property type="evidence" value="ECO:0007669"/>
    <property type="project" value="InterPro"/>
</dbReference>
<dbReference type="PANTHER" id="PTHR45136:SF2">
    <property type="entry name" value="ABC TRANSPORTER DOMAIN-CONTAINING PROTEIN"/>
    <property type="match status" value="1"/>
</dbReference>
<dbReference type="PROSITE" id="PS50893">
    <property type="entry name" value="ABC_TRANSPORTER_2"/>
    <property type="match status" value="2"/>
</dbReference>